<dbReference type="AlphaFoldDB" id="A0A2N9LQU4"/>
<evidence type="ECO:0000313" key="1">
    <source>
        <dbReference type="EMBL" id="SPE25475.1"/>
    </source>
</evidence>
<protein>
    <submittedName>
        <fullName evidence="1">Uncharacterized protein</fullName>
    </submittedName>
</protein>
<organism evidence="1 2">
    <name type="scientific">Candidatus Sulfuritelmatomonas gaucii</name>
    <dbReference type="NCBI Taxonomy" id="2043161"/>
    <lineage>
        <taxon>Bacteria</taxon>
        <taxon>Pseudomonadati</taxon>
        <taxon>Acidobacteriota</taxon>
        <taxon>Terriglobia</taxon>
        <taxon>Terriglobales</taxon>
        <taxon>Acidobacteriaceae</taxon>
        <taxon>Candidatus Sulfuritelmatomonas</taxon>
    </lineage>
</organism>
<name>A0A2N9LQU4_9BACT</name>
<gene>
    <name evidence="1" type="ORF">SBA5_50064</name>
</gene>
<dbReference type="Proteomes" id="UP000239735">
    <property type="component" value="Unassembled WGS sequence"/>
</dbReference>
<reference evidence="2" key="1">
    <citation type="submission" date="2018-02" db="EMBL/GenBank/DDBJ databases">
        <authorList>
            <person name="Hausmann B."/>
        </authorList>
    </citation>
    <scope>NUCLEOTIDE SEQUENCE [LARGE SCALE GENOMIC DNA]</scope>
    <source>
        <strain evidence="2">Peat soil MAG SbA5</strain>
    </source>
</reference>
<proteinExistence type="predicted"/>
<evidence type="ECO:0000313" key="2">
    <source>
        <dbReference type="Proteomes" id="UP000239735"/>
    </source>
</evidence>
<sequence length="84" mass="9233">MPHLQCYPILRTILARRVGSAHSLIRLIPNPWSLLLVLPPIRDAVPPGGVTWIRDRFARIFPIALAGCSPAASGIRKTDILEVS</sequence>
<accession>A0A2N9LQU4</accession>
<dbReference type="EMBL" id="OKRB01000108">
    <property type="protein sequence ID" value="SPE25475.1"/>
    <property type="molecule type" value="Genomic_DNA"/>
</dbReference>